<dbReference type="SUPFAM" id="SSF52540">
    <property type="entry name" value="P-loop containing nucleoside triphosphate hydrolases"/>
    <property type="match status" value="1"/>
</dbReference>
<dbReference type="AlphaFoldDB" id="B3TB58"/>
<dbReference type="InterPro" id="IPR027417">
    <property type="entry name" value="P-loop_NTPase"/>
</dbReference>
<organism evidence="2">
    <name type="scientific">uncultured marine microorganism HF4000_APKG8K5</name>
    <dbReference type="NCBI Taxonomy" id="455555"/>
    <lineage>
        <taxon>unclassified sequences</taxon>
        <taxon>environmental samples</taxon>
    </lineage>
</organism>
<name>B3TB58_9ZZZZ</name>
<proteinExistence type="predicted"/>
<accession>B3TB58</accession>
<evidence type="ECO:0000259" key="1">
    <source>
        <dbReference type="Pfam" id="PF10593"/>
    </source>
</evidence>
<gene>
    <name evidence="2" type="ORF">ALOHA_HF4000APKG8K5ctg1g36</name>
</gene>
<evidence type="ECO:0000313" key="2">
    <source>
        <dbReference type="EMBL" id="ABZ09823.1"/>
    </source>
</evidence>
<dbReference type="Pfam" id="PF10593">
    <property type="entry name" value="Z1"/>
    <property type="match status" value="1"/>
</dbReference>
<reference evidence="2" key="1">
    <citation type="journal article" date="2008" name="ISME J.">
        <title>Genomic patterns of recombination, clonal divergence and environment in marine microbial populations.</title>
        <authorList>
            <person name="Konstantinidis K.T."/>
            <person name="Delong E.F."/>
        </authorList>
    </citation>
    <scope>NUCLEOTIDE SEQUENCE</scope>
</reference>
<dbReference type="Gene3D" id="3.40.50.300">
    <property type="entry name" value="P-loop containing nucleotide triphosphate hydrolases"/>
    <property type="match status" value="1"/>
</dbReference>
<sequence>MSDPSVLNMYEVAKAALLELLDQLKSRGNINKEILAEKVLSVSTSFGLDPAATKRLKREMEEAYWVTQSGSTTVHTEFDPWLTKAKERDGFEEFYWPRLKKYLPRKIPYYEPRLRLDELTDEILDHLMDPGKPGHWRRRGMVMGEVQSGKTANYAALICKAADMGYKAIILLAGVTNRLRRQTQERIDLEFIGRDTLKWLTGDDTRIGVAKHATSNRHPLFATTRARDFNLQAARQLGVSLDMLKEPMIFVLKKNYRSLETLRDWIKAANPTGNIDFPMLLIDDEADNASINTSRNPQNVTKINGLIREILQLFNRNCYVAYTATPFANIFIDPDTWHHMLEEDLFPEHFIKLMAPPNNYVSREKVFSDELGEGMLRKIDDYEEILPLNHKKDHEFEELPETLLTAIRAFVVTRAIRVLRGLGTQHCTMMVNVTRFINVQGRVAEQITEYLDLLKAAVEMNALLGQRGLKSEHVKNLKETWDQEFHECEPGNWSNIQKALPEAIRSIEIEIVNSNSARLDYDDDSYRDTGLHVIAVGGFALSRGLTLEGLTVSYVLRNSLTYDTILQMGRWFGYRPGYEDLCRLWLTRDSDGYYRFISAAIDDLQDELRIMDAARKTPRDFGLKVRSNPDGLLVTARNKLGTATKWTIRKDLSAQEIEACSIHDIEKINSENRTKLLGFFDELRSPVAPEDVIHGGFNFWQDVPVDLVKDLIKDFDWPDAHQHPALSREVRKESLVEAYIQDHMRGHLSRWDVVVPNGKGPLDPKLGRLKVKKRERWLSRDDNNKILRVYGTRMRVGDRGDPKIGLPSDTDFESLEGKGAKKFNRVRQRPLLVVHVIEPEEPNGNEDIAHVDWELAPVTFSISFPKNEDFSGEEYDVWANSTWVQKQQERLRAEEEDEDNEAELSDR</sequence>
<dbReference type="EMBL" id="EU016658">
    <property type="protein sequence ID" value="ABZ09823.1"/>
    <property type="molecule type" value="Genomic_DNA"/>
</dbReference>
<protein>
    <recommendedName>
        <fullName evidence="1">Putative endonuclease Z1 domain-containing protein</fullName>
    </recommendedName>
</protein>
<dbReference type="InterPro" id="IPR018310">
    <property type="entry name" value="Put_endonuclease_Z1-dom"/>
</dbReference>
<feature type="domain" description="Putative endonuclease Z1" evidence="1">
    <location>
        <begin position="403"/>
        <end position="631"/>
    </location>
</feature>